<evidence type="ECO:0000259" key="2">
    <source>
        <dbReference type="Pfam" id="PF13649"/>
    </source>
</evidence>
<dbReference type="Pfam" id="PF13649">
    <property type="entry name" value="Methyltransf_25"/>
    <property type="match status" value="1"/>
</dbReference>
<accession>A0AA46P3W4</accession>
<proteinExistence type="predicted"/>
<dbReference type="InterPro" id="IPR041698">
    <property type="entry name" value="Methyltransf_25"/>
</dbReference>
<organism evidence="3 4">
    <name type="scientific">Cytobacillus firmus</name>
    <name type="common">Bacillus firmus</name>
    <dbReference type="NCBI Taxonomy" id="1399"/>
    <lineage>
        <taxon>Bacteria</taxon>
        <taxon>Bacillati</taxon>
        <taxon>Bacillota</taxon>
        <taxon>Bacilli</taxon>
        <taxon>Bacillales</taxon>
        <taxon>Bacillaceae</taxon>
        <taxon>Cytobacillus</taxon>
    </lineage>
</organism>
<keyword evidence="3" id="KW-0489">Methyltransferase</keyword>
<dbReference type="SUPFAM" id="SSF53335">
    <property type="entry name" value="S-adenosyl-L-methionine-dependent methyltransferases"/>
    <property type="match status" value="1"/>
</dbReference>
<name>A0AA46P3W4_CYTFI</name>
<dbReference type="EMBL" id="CP107027">
    <property type="protein sequence ID" value="UYG96962.1"/>
    <property type="molecule type" value="Genomic_DNA"/>
</dbReference>
<evidence type="ECO:0000313" key="3">
    <source>
        <dbReference type="EMBL" id="UYG96962.1"/>
    </source>
</evidence>
<feature type="domain" description="Methyltransferase" evidence="2">
    <location>
        <begin position="47"/>
        <end position="143"/>
    </location>
</feature>
<dbReference type="GO" id="GO:0008168">
    <property type="term" value="F:methyltransferase activity"/>
    <property type="evidence" value="ECO:0007669"/>
    <property type="project" value="UniProtKB-KW"/>
</dbReference>
<keyword evidence="1" id="KW-0808">Transferase</keyword>
<gene>
    <name evidence="3" type="ORF">OD459_07995</name>
</gene>
<dbReference type="CDD" id="cd02440">
    <property type="entry name" value="AdoMet_MTases"/>
    <property type="match status" value="1"/>
</dbReference>
<dbReference type="AlphaFoldDB" id="A0AA46P3W4"/>
<sequence length="248" mass="28900">MEEQFYDELAEEYHLIFENWDRSIARQGDVLDHLLSAEGIKKTSSLLDCSCGIGTQALALAKKGYKITASDISGKSILRAKREAELRQLNIQFFQADMRALSSVHSESFQAIISMDNALPHLITEKECIKALKEVYSILSEKGIFLFSIRNYDEIHKERPTSTLPAKRDHTITFQLWDWHQNSDIYNLRHFTMIEKDGTWSVSERLSQYRAYRREELNNFLHRAGFRKVKWLLPEESGFYQPIAIAYK</sequence>
<dbReference type="Gene3D" id="2.20.25.110">
    <property type="entry name" value="S-adenosyl-L-methionine-dependent methyltransferases"/>
    <property type="match status" value="1"/>
</dbReference>
<protein>
    <submittedName>
        <fullName evidence="3">Class I SAM-dependent methyltransferase</fullName>
    </submittedName>
</protein>
<dbReference type="GO" id="GO:0032259">
    <property type="term" value="P:methylation"/>
    <property type="evidence" value="ECO:0007669"/>
    <property type="project" value="UniProtKB-KW"/>
</dbReference>
<dbReference type="InterPro" id="IPR029063">
    <property type="entry name" value="SAM-dependent_MTases_sf"/>
</dbReference>
<evidence type="ECO:0000256" key="1">
    <source>
        <dbReference type="ARBA" id="ARBA00022679"/>
    </source>
</evidence>
<dbReference type="Proteomes" id="UP001163104">
    <property type="component" value="Chromosome"/>
</dbReference>
<reference evidence="3" key="1">
    <citation type="submission" date="2022-10" db="EMBL/GenBank/DDBJ databases">
        <title>Mechanism of multi-heavy metal repair in Cytobacillus Firmus M7.</title>
        <authorList>
            <person name="Li X."/>
            <person name="Yu C."/>
        </authorList>
    </citation>
    <scope>NUCLEOTIDE SEQUENCE</scope>
    <source>
        <strain evidence="3">M7</strain>
    </source>
</reference>
<dbReference type="PANTHER" id="PTHR43861">
    <property type="entry name" value="TRANS-ACONITATE 2-METHYLTRANSFERASE-RELATED"/>
    <property type="match status" value="1"/>
</dbReference>
<evidence type="ECO:0000313" key="4">
    <source>
        <dbReference type="Proteomes" id="UP001163104"/>
    </source>
</evidence>
<dbReference type="Gene3D" id="3.40.50.150">
    <property type="entry name" value="Vaccinia Virus protein VP39"/>
    <property type="match status" value="1"/>
</dbReference>
<dbReference type="RefSeq" id="WP_163143324.1">
    <property type="nucleotide sequence ID" value="NZ_CP107027.1"/>
</dbReference>